<evidence type="ECO:0000256" key="1">
    <source>
        <dbReference type="ARBA" id="ARBA00005417"/>
    </source>
</evidence>
<gene>
    <name evidence="6" type="ORF">CLV47_11349</name>
</gene>
<dbReference type="SUPFAM" id="SSF52540">
    <property type="entry name" value="P-loop containing nucleoside triphosphate hydrolases"/>
    <property type="match status" value="1"/>
</dbReference>
<dbReference type="SMART" id="SM00382">
    <property type="entry name" value="AAA"/>
    <property type="match status" value="1"/>
</dbReference>
<evidence type="ECO:0000256" key="3">
    <source>
        <dbReference type="ARBA" id="ARBA00022741"/>
    </source>
</evidence>
<protein>
    <submittedName>
        <fullName evidence="6">Peptide/nickel transport system ATP-binding protein/oligopeptide transport system ATP-binding protein</fullName>
    </submittedName>
</protein>
<evidence type="ECO:0000313" key="6">
    <source>
        <dbReference type="EMBL" id="PRZ40884.1"/>
    </source>
</evidence>
<reference evidence="6 7" key="1">
    <citation type="submission" date="2018-03" db="EMBL/GenBank/DDBJ databases">
        <title>Genomic Encyclopedia of Archaeal and Bacterial Type Strains, Phase II (KMG-II): from individual species to whole genera.</title>
        <authorList>
            <person name="Goeker M."/>
        </authorList>
    </citation>
    <scope>NUCLEOTIDE SEQUENCE [LARGE SCALE GENOMIC DNA]</scope>
    <source>
        <strain evidence="6 7">DSM 100065</strain>
    </source>
</reference>
<keyword evidence="7" id="KW-1185">Reference proteome</keyword>
<keyword evidence="3" id="KW-0547">Nucleotide-binding</keyword>
<dbReference type="InterPro" id="IPR003593">
    <property type="entry name" value="AAA+_ATPase"/>
</dbReference>
<dbReference type="CDD" id="cd03257">
    <property type="entry name" value="ABC_NikE_OppD_transporters"/>
    <property type="match status" value="1"/>
</dbReference>
<dbReference type="NCBIfam" id="TIGR01727">
    <property type="entry name" value="oligo_HPY"/>
    <property type="match status" value="1"/>
</dbReference>
<dbReference type="GO" id="GO:0016887">
    <property type="term" value="F:ATP hydrolysis activity"/>
    <property type="evidence" value="ECO:0007669"/>
    <property type="project" value="InterPro"/>
</dbReference>
<feature type="domain" description="ABC transporter" evidence="5">
    <location>
        <begin position="7"/>
        <end position="249"/>
    </location>
</feature>
<dbReference type="PANTHER" id="PTHR43776">
    <property type="entry name" value="TRANSPORT ATP-BINDING PROTEIN"/>
    <property type="match status" value="1"/>
</dbReference>
<dbReference type="Gene3D" id="3.40.50.300">
    <property type="entry name" value="P-loop containing nucleotide triphosphate hydrolases"/>
    <property type="match status" value="1"/>
</dbReference>
<dbReference type="PROSITE" id="PS50893">
    <property type="entry name" value="ABC_TRANSPORTER_2"/>
    <property type="match status" value="1"/>
</dbReference>
<proteinExistence type="inferred from homology"/>
<dbReference type="InterPro" id="IPR013563">
    <property type="entry name" value="Oligopep_ABC_C"/>
</dbReference>
<dbReference type="InterPro" id="IPR027417">
    <property type="entry name" value="P-loop_NTPase"/>
</dbReference>
<dbReference type="PANTHER" id="PTHR43776:SF7">
    <property type="entry name" value="D,D-DIPEPTIDE TRANSPORT ATP-BINDING PROTEIN DDPF-RELATED"/>
    <property type="match status" value="1"/>
</dbReference>
<name>A0A2T0ZX82_9ACTN</name>
<organism evidence="6 7">
    <name type="scientific">Antricoccus suffuscus</name>
    <dbReference type="NCBI Taxonomy" id="1629062"/>
    <lineage>
        <taxon>Bacteria</taxon>
        <taxon>Bacillati</taxon>
        <taxon>Actinomycetota</taxon>
        <taxon>Actinomycetes</taxon>
        <taxon>Geodermatophilales</taxon>
        <taxon>Antricoccaceae</taxon>
        <taxon>Antricoccus</taxon>
    </lineage>
</organism>
<dbReference type="PROSITE" id="PS00211">
    <property type="entry name" value="ABC_TRANSPORTER_1"/>
    <property type="match status" value="1"/>
</dbReference>
<evidence type="ECO:0000256" key="2">
    <source>
        <dbReference type="ARBA" id="ARBA00022448"/>
    </source>
</evidence>
<dbReference type="GO" id="GO:0005524">
    <property type="term" value="F:ATP binding"/>
    <property type="evidence" value="ECO:0007669"/>
    <property type="project" value="UniProtKB-KW"/>
</dbReference>
<evidence type="ECO:0000313" key="7">
    <source>
        <dbReference type="Proteomes" id="UP000237752"/>
    </source>
</evidence>
<dbReference type="FunFam" id="3.40.50.300:FF:000016">
    <property type="entry name" value="Oligopeptide ABC transporter ATP-binding component"/>
    <property type="match status" value="1"/>
</dbReference>
<dbReference type="RefSeq" id="WP_202862604.1">
    <property type="nucleotide sequence ID" value="NZ_PVUE01000013.1"/>
</dbReference>
<evidence type="ECO:0000259" key="5">
    <source>
        <dbReference type="PROSITE" id="PS50893"/>
    </source>
</evidence>
<evidence type="ECO:0000256" key="4">
    <source>
        <dbReference type="ARBA" id="ARBA00022840"/>
    </source>
</evidence>
<dbReference type="EMBL" id="PVUE01000013">
    <property type="protein sequence ID" value="PRZ40884.1"/>
    <property type="molecule type" value="Genomic_DNA"/>
</dbReference>
<dbReference type="Proteomes" id="UP000237752">
    <property type="component" value="Unassembled WGS sequence"/>
</dbReference>
<comment type="similarity">
    <text evidence="1">Belongs to the ABC transporter superfamily.</text>
</comment>
<dbReference type="Pfam" id="PF00005">
    <property type="entry name" value="ABC_tran"/>
    <property type="match status" value="1"/>
</dbReference>
<accession>A0A2T0ZX82</accession>
<dbReference type="InterPro" id="IPR050319">
    <property type="entry name" value="ABC_transp_ATP-bind"/>
</dbReference>
<comment type="caution">
    <text evidence="6">The sequence shown here is derived from an EMBL/GenBank/DDBJ whole genome shotgun (WGS) entry which is preliminary data.</text>
</comment>
<sequence>MVDLLDTRGVSVQFTMSGKRVLRAVDDISIELQPGKTLGIIGESGSGKSTLGRAIIGLAPVHTGEIHLDGTRIDTLSSRQRRRIASQIQMIFQDPMEALDPRLSVSASIAEPLIVRGGLSRREIQRRVDELLDLTGLSPRQGSRRPHELSGGQRQRVNIARALTLDPRILICDEAVSALDVSIQADILNLLVDIQEQRGLAYLFISHDIGVVARVCDRIGVMYLGQLVEYGDTADVIGKPLHPYTEALLSAEPQALPSRLRTTERIVLSGELPSPLHPPEGCRFRTRCRYATEICSTPPPAVQPGSPGHSAVCHFARELELVGAKHANSTQASPRQRG</sequence>
<dbReference type="Pfam" id="PF08352">
    <property type="entry name" value="oligo_HPY"/>
    <property type="match status" value="1"/>
</dbReference>
<dbReference type="GO" id="GO:0055085">
    <property type="term" value="P:transmembrane transport"/>
    <property type="evidence" value="ECO:0007669"/>
    <property type="project" value="UniProtKB-ARBA"/>
</dbReference>
<dbReference type="InterPro" id="IPR003439">
    <property type="entry name" value="ABC_transporter-like_ATP-bd"/>
</dbReference>
<dbReference type="AlphaFoldDB" id="A0A2T0ZX82"/>
<dbReference type="InterPro" id="IPR017871">
    <property type="entry name" value="ABC_transporter-like_CS"/>
</dbReference>
<keyword evidence="2" id="KW-0813">Transport</keyword>
<dbReference type="GO" id="GO:0015833">
    <property type="term" value="P:peptide transport"/>
    <property type="evidence" value="ECO:0007669"/>
    <property type="project" value="InterPro"/>
</dbReference>
<keyword evidence="4 6" id="KW-0067">ATP-binding</keyword>